<keyword evidence="2" id="KW-0677">Repeat</keyword>
<proteinExistence type="predicted"/>
<dbReference type="GO" id="GO:0006952">
    <property type="term" value="P:defense response"/>
    <property type="evidence" value="ECO:0007669"/>
    <property type="project" value="UniProtKB-ARBA"/>
</dbReference>
<evidence type="ECO:0008006" key="7">
    <source>
        <dbReference type="Google" id="ProtNLM"/>
    </source>
</evidence>
<sequence>MENCNLSSLPNEVGNLISLETLNLGKNKLRTLPDSICNLTRLVKLNLSKCDVSHLPGEIGRLISLERLDLPQNNLLTLPDSFCNLVSLRHLNLGDYNLSHLPDRIGKLSSLLSLSLERNNVCSLPNSFSDLASLQFVHLSYCKRLQSLPKLPEWSESTYIYLPGDEVPNRFQYQYTGSKLSLVVPPLETRRILGCSLCVVFRTHEDCVRQKSTALFLHNKHTKSSLGVPITPQDQDQMILFYFPSKETALSGRIHAGDEFKFEIKLAPWSAATVATVKKCGINLIYEDNTEMHIKKKRNITDTRDSDISSPRN</sequence>
<dbReference type="GO" id="GO:0005737">
    <property type="term" value="C:cytoplasm"/>
    <property type="evidence" value="ECO:0007669"/>
    <property type="project" value="TreeGrafter"/>
</dbReference>
<organism evidence="5 6">
    <name type="scientific">Rhododendron simsii</name>
    <name type="common">Sims's rhododendron</name>
    <dbReference type="NCBI Taxonomy" id="118357"/>
    <lineage>
        <taxon>Eukaryota</taxon>
        <taxon>Viridiplantae</taxon>
        <taxon>Streptophyta</taxon>
        <taxon>Embryophyta</taxon>
        <taxon>Tracheophyta</taxon>
        <taxon>Spermatophyta</taxon>
        <taxon>Magnoliopsida</taxon>
        <taxon>eudicotyledons</taxon>
        <taxon>Gunneridae</taxon>
        <taxon>Pentapetalae</taxon>
        <taxon>asterids</taxon>
        <taxon>Ericales</taxon>
        <taxon>Ericaceae</taxon>
        <taxon>Ericoideae</taxon>
        <taxon>Rhodoreae</taxon>
        <taxon>Rhododendron</taxon>
    </lineage>
</organism>
<dbReference type="Gene3D" id="3.80.10.10">
    <property type="entry name" value="Ribonuclease Inhibitor"/>
    <property type="match status" value="1"/>
</dbReference>
<reference evidence="5" key="1">
    <citation type="submission" date="2019-11" db="EMBL/GenBank/DDBJ databases">
        <authorList>
            <person name="Liu Y."/>
            <person name="Hou J."/>
            <person name="Li T.-Q."/>
            <person name="Guan C.-H."/>
            <person name="Wu X."/>
            <person name="Wu H.-Z."/>
            <person name="Ling F."/>
            <person name="Zhang R."/>
            <person name="Shi X.-G."/>
            <person name="Ren J.-P."/>
            <person name="Chen E.-F."/>
            <person name="Sun J.-M."/>
        </authorList>
    </citation>
    <scope>NUCLEOTIDE SEQUENCE</scope>
    <source>
        <strain evidence="5">Adult_tree_wgs_1</strain>
        <tissue evidence="5">Leaves</tissue>
    </source>
</reference>
<keyword evidence="6" id="KW-1185">Reference proteome</keyword>
<feature type="domain" description="C-JID" evidence="3">
    <location>
        <begin position="162"/>
        <end position="291"/>
    </location>
</feature>
<dbReference type="OrthoDB" id="2018313at2759"/>
<name>A0A834G226_RHOSS</name>
<dbReference type="PROSITE" id="PS51450">
    <property type="entry name" value="LRR"/>
    <property type="match status" value="1"/>
</dbReference>
<dbReference type="InterPro" id="IPR050216">
    <property type="entry name" value="LRR_domain-containing"/>
</dbReference>
<evidence type="ECO:0000313" key="6">
    <source>
        <dbReference type="Proteomes" id="UP000626092"/>
    </source>
</evidence>
<feature type="domain" description="Disease resistance R13L4/SHOC-2-like LRR" evidence="4">
    <location>
        <begin position="2"/>
        <end position="70"/>
    </location>
</feature>
<dbReference type="PANTHER" id="PTHR48051:SF1">
    <property type="entry name" value="RAS SUPPRESSOR PROTEIN 1"/>
    <property type="match status" value="1"/>
</dbReference>
<dbReference type="AlphaFoldDB" id="A0A834G226"/>
<evidence type="ECO:0000256" key="1">
    <source>
        <dbReference type="ARBA" id="ARBA00022614"/>
    </source>
</evidence>
<gene>
    <name evidence="5" type="ORF">RHSIM_Rhsim13G0019600</name>
</gene>
<dbReference type="InterPro" id="IPR003591">
    <property type="entry name" value="Leu-rich_rpt_typical-subtyp"/>
</dbReference>
<dbReference type="EMBL" id="WJXA01000013">
    <property type="protein sequence ID" value="KAF7121445.1"/>
    <property type="molecule type" value="Genomic_DNA"/>
</dbReference>
<evidence type="ECO:0000256" key="2">
    <source>
        <dbReference type="ARBA" id="ARBA00022737"/>
    </source>
</evidence>
<dbReference type="GO" id="GO:0051707">
    <property type="term" value="P:response to other organism"/>
    <property type="evidence" value="ECO:0007669"/>
    <property type="project" value="UniProtKB-ARBA"/>
</dbReference>
<evidence type="ECO:0000313" key="5">
    <source>
        <dbReference type="EMBL" id="KAF7121445.1"/>
    </source>
</evidence>
<protein>
    <recommendedName>
        <fullName evidence="7">TMV resistance protein N</fullName>
    </recommendedName>
</protein>
<accession>A0A834G226</accession>
<dbReference type="InterPro" id="IPR045344">
    <property type="entry name" value="C-JID"/>
</dbReference>
<evidence type="ECO:0000259" key="4">
    <source>
        <dbReference type="Pfam" id="PF23598"/>
    </source>
</evidence>
<dbReference type="SUPFAM" id="SSF52058">
    <property type="entry name" value="L domain-like"/>
    <property type="match status" value="1"/>
</dbReference>
<keyword evidence="1" id="KW-0433">Leucine-rich repeat</keyword>
<dbReference type="InterPro" id="IPR001611">
    <property type="entry name" value="Leu-rich_rpt"/>
</dbReference>
<dbReference type="Pfam" id="PF23598">
    <property type="entry name" value="LRR_14"/>
    <property type="match status" value="2"/>
</dbReference>
<dbReference type="InterPro" id="IPR032675">
    <property type="entry name" value="LRR_dom_sf"/>
</dbReference>
<dbReference type="SMART" id="SM00369">
    <property type="entry name" value="LRR_TYP"/>
    <property type="match status" value="4"/>
</dbReference>
<comment type="caution">
    <text evidence="5">The sequence shown here is derived from an EMBL/GenBank/DDBJ whole genome shotgun (WGS) entry which is preliminary data.</text>
</comment>
<dbReference type="InterPro" id="IPR055414">
    <property type="entry name" value="LRR_R13L4/SHOC2-like"/>
</dbReference>
<dbReference type="PANTHER" id="PTHR48051">
    <property type="match status" value="1"/>
</dbReference>
<dbReference type="Pfam" id="PF20160">
    <property type="entry name" value="C-JID"/>
    <property type="match status" value="1"/>
</dbReference>
<dbReference type="Proteomes" id="UP000626092">
    <property type="component" value="Unassembled WGS sequence"/>
</dbReference>
<evidence type="ECO:0000259" key="3">
    <source>
        <dbReference type="Pfam" id="PF20160"/>
    </source>
</evidence>
<feature type="domain" description="Disease resistance R13L4/SHOC-2-like LRR" evidence="4">
    <location>
        <begin position="81"/>
        <end position="145"/>
    </location>
</feature>